<dbReference type="InterPro" id="IPR012286">
    <property type="entry name" value="Tetrahaem_cytochrome"/>
</dbReference>
<evidence type="ECO:0000256" key="9">
    <source>
        <dbReference type="SAM" id="MobiDB-lite"/>
    </source>
</evidence>
<dbReference type="PANTHER" id="PTHR35038:SF8">
    <property type="entry name" value="C-TYPE POLYHEME CYTOCHROME OMCC"/>
    <property type="match status" value="1"/>
</dbReference>
<dbReference type="PANTHER" id="PTHR35038">
    <property type="entry name" value="DISSIMILATORY SULFITE REDUCTASE SIRA"/>
    <property type="match status" value="1"/>
</dbReference>
<dbReference type="EMBL" id="WTYL01000002">
    <property type="protein sequence ID" value="MXP44026.1"/>
    <property type="molecule type" value="Genomic_DNA"/>
</dbReference>
<proteinExistence type="predicted"/>
<dbReference type="SUPFAM" id="SSF49879">
    <property type="entry name" value="SMAD/FHA domain"/>
    <property type="match status" value="1"/>
</dbReference>
<comment type="subcellular location">
    <subcellularLocation>
        <location evidence="2">Cell envelope</location>
    </subcellularLocation>
</comment>
<protein>
    <submittedName>
        <fullName evidence="11">FHA domain-containing protein</fullName>
    </submittedName>
</protein>
<evidence type="ECO:0000256" key="2">
    <source>
        <dbReference type="ARBA" id="ARBA00004196"/>
    </source>
</evidence>
<comment type="cofactor">
    <cofactor evidence="1">
        <name>heme c</name>
        <dbReference type="ChEBI" id="CHEBI:61717"/>
    </cofactor>
</comment>
<dbReference type="GO" id="GO:0016491">
    <property type="term" value="F:oxidoreductase activity"/>
    <property type="evidence" value="ECO:0007669"/>
    <property type="project" value="TreeGrafter"/>
</dbReference>
<dbReference type="SUPFAM" id="SSF48695">
    <property type="entry name" value="Multiheme cytochromes"/>
    <property type="match status" value="1"/>
</dbReference>
<reference evidence="11 12" key="1">
    <citation type="submission" date="2019-12" db="EMBL/GenBank/DDBJ databases">
        <title>Genomic-based taxomic classification of the family Erythrobacteraceae.</title>
        <authorList>
            <person name="Xu L."/>
        </authorList>
    </citation>
    <scope>NUCLEOTIDE SEQUENCE [LARGE SCALE GENOMIC DNA]</scope>
    <source>
        <strain evidence="11 12">KCTC 42453</strain>
    </source>
</reference>
<dbReference type="InterPro" id="IPR036280">
    <property type="entry name" value="Multihaem_cyt_sf"/>
</dbReference>
<dbReference type="InterPro" id="IPR051829">
    <property type="entry name" value="Multiheme_Cytochr_ET"/>
</dbReference>
<dbReference type="Pfam" id="PF14537">
    <property type="entry name" value="Cytochrom_c3_2"/>
    <property type="match status" value="1"/>
</dbReference>
<evidence type="ECO:0000256" key="6">
    <source>
        <dbReference type="ARBA" id="ARBA00022729"/>
    </source>
</evidence>
<keyword evidence="8" id="KW-0408">Iron</keyword>
<feature type="region of interest" description="Disordered" evidence="9">
    <location>
        <begin position="163"/>
        <end position="182"/>
    </location>
</feature>
<sequence>MAFLIRTIDLTADGREIIRDRTVDEDTITVGRGADNDIHLPDLAVEQYHARIDWLDGGKLRIDAAGTLGFHLDGRVTKSARVDPHEGAELGFGSYRLLISQDGKALPTITISQTENAAQSSDDLAGFSLACTLPGKRKTAWLALSAILIAFLAVPIYSHLTRPAASPTSDDPRNKGAVAMDASWSTGSLSQAHHSLEDNCEACHSEPFKSVQDTTCLTCHEDIADHADKPRQLTGRGPMSTGDALQWAVAEQFGKEGPGSCTTCHTEHEGAGRMEPAAQQFCSDCHGTMDTRLADTKLGNAADFGTSHPQLQAAVFTAPGQTKPSRLSLSGKPKEYSGLLFPHDMHMARRGGVAKMASRLGAKEGYGSSLVCADCHTPTADEVGFLPVNMEQDCESCHSLVYDKVGTTFRTLQHGDVDQMRADLAALDRAPRSAASAGMLRGRQRPGQYSRGGLYYQNFGPPVRSLVAINRALAKDGVCGECHIPTTINGKPDVMPVRLRNHFLMNGRFDHEPHKQEKCSTCHKADSSKTSSDLLLPPLATCRTCHMGESDTKADVPSGCAMCHTYHPKGKSDHSEIKAAPLARGATGPGLPNKQKQGMNQILAMLGRKTE</sequence>
<gene>
    <name evidence="11" type="ORF">GRI65_06115</name>
</gene>
<keyword evidence="3" id="KW-0813">Transport</keyword>
<keyword evidence="4" id="KW-0349">Heme</keyword>
<dbReference type="GO" id="GO:0030313">
    <property type="term" value="C:cell envelope"/>
    <property type="evidence" value="ECO:0007669"/>
    <property type="project" value="UniProtKB-SubCell"/>
</dbReference>
<dbReference type="PROSITE" id="PS50006">
    <property type="entry name" value="FHA_DOMAIN"/>
    <property type="match status" value="1"/>
</dbReference>
<dbReference type="CDD" id="cd00060">
    <property type="entry name" value="FHA"/>
    <property type="match status" value="1"/>
</dbReference>
<dbReference type="GO" id="GO:0046872">
    <property type="term" value="F:metal ion binding"/>
    <property type="evidence" value="ECO:0007669"/>
    <property type="project" value="UniProtKB-KW"/>
</dbReference>
<keyword evidence="7" id="KW-0249">Electron transport</keyword>
<comment type="caution">
    <text evidence="11">The sequence shown here is derived from an EMBL/GenBank/DDBJ whole genome shotgun (WGS) entry which is preliminary data.</text>
</comment>
<evidence type="ECO:0000256" key="5">
    <source>
        <dbReference type="ARBA" id="ARBA00022723"/>
    </source>
</evidence>
<dbReference type="OrthoDB" id="7387371at2"/>
<dbReference type="InterPro" id="IPR000253">
    <property type="entry name" value="FHA_dom"/>
</dbReference>
<dbReference type="Pfam" id="PF00498">
    <property type="entry name" value="FHA"/>
    <property type="match status" value="1"/>
</dbReference>
<dbReference type="AlphaFoldDB" id="A0A845B1H2"/>
<feature type="domain" description="FHA" evidence="10">
    <location>
        <begin position="28"/>
        <end position="77"/>
    </location>
</feature>
<keyword evidence="12" id="KW-1185">Reference proteome</keyword>
<dbReference type="Gene3D" id="3.90.10.10">
    <property type="entry name" value="Cytochrome C3"/>
    <property type="match status" value="3"/>
</dbReference>
<evidence type="ECO:0000256" key="7">
    <source>
        <dbReference type="ARBA" id="ARBA00022982"/>
    </source>
</evidence>
<keyword evidence="6" id="KW-0732">Signal</keyword>
<evidence type="ECO:0000259" key="10">
    <source>
        <dbReference type="PROSITE" id="PS50006"/>
    </source>
</evidence>
<evidence type="ECO:0000313" key="11">
    <source>
        <dbReference type="EMBL" id="MXP44026.1"/>
    </source>
</evidence>
<dbReference type="Proteomes" id="UP000431922">
    <property type="component" value="Unassembled WGS sequence"/>
</dbReference>
<dbReference type="RefSeq" id="WP_160755677.1">
    <property type="nucleotide sequence ID" value="NZ_WTYL01000002.1"/>
</dbReference>
<accession>A0A845B1H2</accession>
<dbReference type="InterPro" id="IPR008984">
    <property type="entry name" value="SMAD_FHA_dom_sf"/>
</dbReference>
<evidence type="ECO:0000256" key="3">
    <source>
        <dbReference type="ARBA" id="ARBA00022448"/>
    </source>
</evidence>
<keyword evidence="5" id="KW-0479">Metal-binding</keyword>
<organism evidence="11 12">
    <name type="scientific">Allopontixanthobacter sediminis</name>
    <dbReference type="NCBI Taxonomy" id="1689985"/>
    <lineage>
        <taxon>Bacteria</taxon>
        <taxon>Pseudomonadati</taxon>
        <taxon>Pseudomonadota</taxon>
        <taxon>Alphaproteobacteria</taxon>
        <taxon>Sphingomonadales</taxon>
        <taxon>Erythrobacteraceae</taxon>
        <taxon>Allopontixanthobacter</taxon>
    </lineage>
</organism>
<evidence type="ECO:0000256" key="4">
    <source>
        <dbReference type="ARBA" id="ARBA00022617"/>
    </source>
</evidence>
<evidence type="ECO:0000313" key="12">
    <source>
        <dbReference type="Proteomes" id="UP000431922"/>
    </source>
</evidence>
<evidence type="ECO:0000256" key="1">
    <source>
        <dbReference type="ARBA" id="ARBA00001926"/>
    </source>
</evidence>
<name>A0A845B1H2_9SPHN</name>
<dbReference type="Gene3D" id="2.60.200.20">
    <property type="match status" value="1"/>
</dbReference>
<evidence type="ECO:0000256" key="8">
    <source>
        <dbReference type="ARBA" id="ARBA00023004"/>
    </source>
</evidence>